<reference evidence="1 2" key="1">
    <citation type="submission" date="2020-08" db="EMBL/GenBank/DDBJ databases">
        <title>Genome public.</title>
        <authorList>
            <person name="Liu C."/>
            <person name="Sun Q."/>
        </authorList>
    </citation>
    <scope>NUCLEOTIDE SEQUENCE [LARGE SCALE GENOMIC DNA]</scope>
    <source>
        <strain evidence="1 2">M2</strain>
    </source>
</reference>
<organism evidence="1 2">
    <name type="scientific">Agathobaculum hominis</name>
    <dbReference type="NCBI Taxonomy" id="2763014"/>
    <lineage>
        <taxon>Bacteria</taxon>
        <taxon>Bacillati</taxon>
        <taxon>Bacillota</taxon>
        <taxon>Clostridia</taxon>
        <taxon>Eubacteriales</taxon>
        <taxon>Butyricicoccaceae</taxon>
        <taxon>Agathobaculum</taxon>
    </lineage>
</organism>
<proteinExistence type="predicted"/>
<dbReference type="InterPro" id="IPR043721">
    <property type="entry name" value="DUF5662"/>
</dbReference>
<comment type="caution">
    <text evidence="1">The sequence shown here is derived from an EMBL/GenBank/DDBJ whole genome shotgun (WGS) entry which is preliminary data.</text>
</comment>
<sequence length="186" mass="22138">MAEEGLLLKWLQHLRTVQHHRFLVLRHCWRVGLYRQGLTHDLSKFSPVEFAAGARYYQGNRSPNEIERREKGYSAAWLHHKGRNRHHLEYWIDYAADGSGMCGMKMPLKYVLEMFCDRVAASKTYRGAAYRDSDPYDYYARSVDHYIIHPETAQTLEYLLRVLRDEGEDRAFAEARRMLREQKKNR</sequence>
<evidence type="ECO:0000313" key="1">
    <source>
        <dbReference type="EMBL" id="MBC5695027.1"/>
    </source>
</evidence>
<name>A0ABR7GL40_9FIRM</name>
<protein>
    <submittedName>
        <fullName evidence="1">Catalase</fullName>
    </submittedName>
</protein>
<evidence type="ECO:0000313" key="2">
    <source>
        <dbReference type="Proteomes" id="UP000641741"/>
    </source>
</evidence>
<dbReference type="EMBL" id="JACOPK010000003">
    <property type="protein sequence ID" value="MBC5695027.1"/>
    <property type="molecule type" value="Genomic_DNA"/>
</dbReference>
<dbReference type="RefSeq" id="WP_186969568.1">
    <property type="nucleotide sequence ID" value="NZ_JACOPK010000003.1"/>
</dbReference>
<accession>A0ABR7GL40</accession>
<dbReference type="Pfam" id="PF18907">
    <property type="entry name" value="DUF5662"/>
    <property type="match status" value="1"/>
</dbReference>
<keyword evidence="2" id="KW-1185">Reference proteome</keyword>
<dbReference type="Proteomes" id="UP000641741">
    <property type="component" value="Unassembled WGS sequence"/>
</dbReference>
<gene>
    <name evidence="1" type="ORF">H8S02_03585</name>
</gene>